<evidence type="ECO:0008006" key="2">
    <source>
        <dbReference type="Google" id="ProtNLM"/>
    </source>
</evidence>
<dbReference type="AlphaFoldDB" id="A0A383C997"/>
<feature type="non-terminal residue" evidence="1">
    <location>
        <position position="1"/>
    </location>
</feature>
<sequence length="218" mass="25566">KNAIVQIFIPAKGWEQESHLNWQSEEVVSLSLKLSRIYAKRVNAEHFLISKAKIFFKHPTWERFQLFEDEWVNNFNNILYLDTDVFPWPNAPSIFDFINNKAFNTVIHCAGKTLNGIPSFNAGVFVLNKSCAINMRKYFKKNLWLEKFKKDPNWEDSKELNEIAQKPEIIHHRLLPIWNIKNSPDAYFTHMWGALKKNNPNALAIIKARNILKNNLAK</sequence>
<gene>
    <name evidence="1" type="ORF">METZ01_LOCUS481626</name>
</gene>
<proteinExistence type="predicted"/>
<accession>A0A383C997</accession>
<protein>
    <recommendedName>
        <fullName evidence="2">Nucleotide-diphospho-sugar transferase domain-containing protein</fullName>
    </recommendedName>
</protein>
<organism evidence="1">
    <name type="scientific">marine metagenome</name>
    <dbReference type="NCBI Taxonomy" id="408172"/>
    <lineage>
        <taxon>unclassified sequences</taxon>
        <taxon>metagenomes</taxon>
        <taxon>ecological metagenomes</taxon>
    </lineage>
</organism>
<dbReference type="Gene3D" id="3.90.550.10">
    <property type="entry name" value="Spore Coat Polysaccharide Biosynthesis Protein SpsA, Chain A"/>
    <property type="match status" value="1"/>
</dbReference>
<name>A0A383C997_9ZZZZ</name>
<reference evidence="1" key="1">
    <citation type="submission" date="2018-05" db="EMBL/GenBank/DDBJ databases">
        <authorList>
            <person name="Lanie J.A."/>
            <person name="Ng W.-L."/>
            <person name="Kazmierczak K.M."/>
            <person name="Andrzejewski T.M."/>
            <person name="Davidsen T.M."/>
            <person name="Wayne K.J."/>
            <person name="Tettelin H."/>
            <person name="Glass J.I."/>
            <person name="Rusch D."/>
            <person name="Podicherti R."/>
            <person name="Tsui H.-C.T."/>
            <person name="Winkler M.E."/>
        </authorList>
    </citation>
    <scope>NUCLEOTIDE SEQUENCE</scope>
</reference>
<dbReference type="SUPFAM" id="SSF53448">
    <property type="entry name" value="Nucleotide-diphospho-sugar transferases"/>
    <property type="match status" value="1"/>
</dbReference>
<dbReference type="InterPro" id="IPR029044">
    <property type="entry name" value="Nucleotide-diphossugar_trans"/>
</dbReference>
<dbReference type="EMBL" id="UINC01206920">
    <property type="protein sequence ID" value="SVE28772.1"/>
    <property type="molecule type" value="Genomic_DNA"/>
</dbReference>
<evidence type="ECO:0000313" key="1">
    <source>
        <dbReference type="EMBL" id="SVE28772.1"/>
    </source>
</evidence>